<sequence length="327" mass="34995">MASSCQSVAKTLADVAARRPVLEPVLRAFEPILAAQAELTEELAESVRATGLRLPEPQAEALEQGLSLLAGVSLAGLAGPLRSSAEKLLPLVVSLEAMAPHAAALEAMLLAPVKAESKKKKSAGAVTADPREAFAEAMLSGNSEEEARLAEENGLDPSVLLFAFSFVLAPVLRTLVAQSLPEEGDAPWDAGSRWKHGYCPVCGSFATIGWLDKPMLDEKNAYLAGGGGKKHLHCGQCGANWKFMRGICPSCGKDGTGVMEMLRESGAAHGERLDWCTKCKSYCPTVDLREREGWPDLDALALGMMHLDMVAARKKLRPLKPSFWNTF</sequence>
<dbReference type="Gene3D" id="3.90.1670.10">
    <property type="entry name" value="FdhE-like domain"/>
    <property type="match status" value="1"/>
</dbReference>
<dbReference type="Proteomes" id="UP000539075">
    <property type="component" value="Unassembled WGS sequence"/>
</dbReference>
<name>A0A7W8C2K7_9BACT</name>
<dbReference type="GO" id="GO:0005829">
    <property type="term" value="C:cytosol"/>
    <property type="evidence" value="ECO:0007669"/>
    <property type="project" value="TreeGrafter"/>
</dbReference>
<evidence type="ECO:0000313" key="1">
    <source>
        <dbReference type="EMBL" id="MBB5143199.1"/>
    </source>
</evidence>
<protein>
    <submittedName>
        <fullName evidence="1">FdhE protein</fullName>
    </submittedName>
</protein>
<comment type="caution">
    <text evidence="1">The sequence shown here is derived from an EMBL/GenBank/DDBJ whole genome shotgun (WGS) entry which is preliminary data.</text>
</comment>
<gene>
    <name evidence="1" type="ORF">HNQ38_001287</name>
</gene>
<reference evidence="1 2" key="1">
    <citation type="submission" date="2020-08" db="EMBL/GenBank/DDBJ databases">
        <title>Genomic Encyclopedia of Type Strains, Phase IV (KMG-IV): sequencing the most valuable type-strain genomes for metagenomic binning, comparative biology and taxonomic classification.</title>
        <authorList>
            <person name="Goeker M."/>
        </authorList>
    </citation>
    <scope>NUCLEOTIDE SEQUENCE [LARGE SCALE GENOMIC DNA]</scope>
    <source>
        <strain evidence="1 2">DSM 11275</strain>
    </source>
</reference>
<dbReference type="CDD" id="cd16341">
    <property type="entry name" value="FdhE"/>
    <property type="match status" value="1"/>
</dbReference>
<evidence type="ECO:0000313" key="2">
    <source>
        <dbReference type="Proteomes" id="UP000539075"/>
    </source>
</evidence>
<accession>A0A7W8C2K7</accession>
<dbReference type="RefSeq" id="WP_183718545.1">
    <property type="nucleotide sequence ID" value="NZ_JACHGO010000003.1"/>
</dbReference>
<dbReference type="PANTHER" id="PTHR37689:SF1">
    <property type="entry name" value="PROTEIN FDHE"/>
    <property type="match status" value="1"/>
</dbReference>
<dbReference type="AlphaFoldDB" id="A0A7W8C2K7"/>
<organism evidence="1 2">
    <name type="scientific">Desulfovibrio intestinalis</name>
    <dbReference type="NCBI Taxonomy" id="58621"/>
    <lineage>
        <taxon>Bacteria</taxon>
        <taxon>Pseudomonadati</taxon>
        <taxon>Thermodesulfobacteriota</taxon>
        <taxon>Desulfovibrionia</taxon>
        <taxon>Desulfovibrionales</taxon>
        <taxon>Desulfovibrionaceae</taxon>
        <taxon>Desulfovibrio</taxon>
    </lineage>
</organism>
<keyword evidence="2" id="KW-1185">Reference proteome</keyword>
<dbReference type="GO" id="GO:0008199">
    <property type="term" value="F:ferric iron binding"/>
    <property type="evidence" value="ECO:0007669"/>
    <property type="project" value="TreeGrafter"/>
</dbReference>
<proteinExistence type="predicted"/>
<dbReference type="EMBL" id="JACHGO010000003">
    <property type="protein sequence ID" value="MBB5143199.1"/>
    <property type="molecule type" value="Genomic_DNA"/>
</dbReference>
<dbReference type="GO" id="GO:0051604">
    <property type="term" value="P:protein maturation"/>
    <property type="evidence" value="ECO:0007669"/>
    <property type="project" value="TreeGrafter"/>
</dbReference>
<dbReference type="InterPro" id="IPR024064">
    <property type="entry name" value="FdhE-like_sf"/>
</dbReference>
<dbReference type="InterPro" id="IPR006452">
    <property type="entry name" value="Formate_DH_accessory"/>
</dbReference>
<dbReference type="SUPFAM" id="SSF144020">
    <property type="entry name" value="FdhE-like"/>
    <property type="match status" value="1"/>
</dbReference>
<dbReference type="PANTHER" id="PTHR37689">
    <property type="entry name" value="PROTEIN FDHE"/>
    <property type="match status" value="1"/>
</dbReference>